<evidence type="ECO:0000313" key="9">
    <source>
        <dbReference type="EMBL" id="KAL1879123.1"/>
    </source>
</evidence>
<keyword evidence="4 6" id="KW-0804">Transcription</keyword>
<keyword evidence="10" id="KW-1185">Reference proteome</keyword>
<dbReference type="Proteomes" id="UP001586593">
    <property type="component" value="Unassembled WGS sequence"/>
</dbReference>
<comment type="similarity">
    <text evidence="2">Belongs to the eukaryotic RPB7/RPC8 RNA polymerase subunit family.</text>
</comment>
<evidence type="ECO:0000259" key="8">
    <source>
        <dbReference type="Pfam" id="PF08292"/>
    </source>
</evidence>
<evidence type="ECO:0000256" key="2">
    <source>
        <dbReference type="ARBA" id="ARBA00009307"/>
    </source>
</evidence>
<dbReference type="InterPro" id="IPR036898">
    <property type="entry name" value="RNA_pol_Rpb7-like_N_sf"/>
</dbReference>
<evidence type="ECO:0000256" key="5">
    <source>
        <dbReference type="ARBA" id="ARBA00023242"/>
    </source>
</evidence>
<dbReference type="EMBL" id="JAZHXJ010000045">
    <property type="protein sequence ID" value="KAL1879123.1"/>
    <property type="molecule type" value="Genomic_DNA"/>
</dbReference>
<proteinExistence type="inferred from homology"/>
<gene>
    <name evidence="9" type="ORF">VTK73DRAFT_7242</name>
</gene>
<evidence type="ECO:0000256" key="3">
    <source>
        <dbReference type="ARBA" id="ARBA00022478"/>
    </source>
</evidence>
<dbReference type="InterPro" id="IPR013238">
    <property type="entry name" value="RNA_pol_III_Rbc25"/>
</dbReference>
<sequence length="195" mass="22176">MFILTKIADLVQITPQDFSKNSKDALEDNINAKYANKVIQKIGLCICLWDILWTSEGLIGHGTGLVNVNVEFRLVVFRPFKGEVLVGRISSSTQEGINLRTDFFDDIFVPFTELPDEATYEPQEGLWVWRDEDQVLYYDMYETVRFQVVTEEWHDQTPTGPLGVNDQPEGTTSAPYLITASMKGPGLGCCLWWDE</sequence>
<feature type="domain" description="RNA polymerase III subunit Rpc25" evidence="8">
    <location>
        <begin position="83"/>
        <end position="193"/>
    </location>
</feature>
<dbReference type="InterPro" id="IPR005576">
    <property type="entry name" value="Rpb7-like_N"/>
</dbReference>
<protein>
    <recommendedName>
        <fullName evidence="6">DNA-directed RNA polymerase subunit</fullName>
    </recommendedName>
</protein>
<evidence type="ECO:0000313" key="10">
    <source>
        <dbReference type="Proteomes" id="UP001586593"/>
    </source>
</evidence>
<evidence type="ECO:0000256" key="4">
    <source>
        <dbReference type="ARBA" id="ARBA00023163"/>
    </source>
</evidence>
<reference evidence="9 10" key="1">
    <citation type="journal article" date="2024" name="Commun. Biol.">
        <title>Comparative genomic analysis of thermophilic fungi reveals convergent evolutionary adaptations and gene losses.</title>
        <authorList>
            <person name="Steindorff A.S."/>
            <person name="Aguilar-Pontes M.V."/>
            <person name="Robinson A.J."/>
            <person name="Andreopoulos B."/>
            <person name="LaButti K."/>
            <person name="Kuo A."/>
            <person name="Mondo S."/>
            <person name="Riley R."/>
            <person name="Otillar R."/>
            <person name="Haridas S."/>
            <person name="Lipzen A."/>
            <person name="Grimwood J."/>
            <person name="Schmutz J."/>
            <person name="Clum A."/>
            <person name="Reid I.D."/>
            <person name="Moisan M.C."/>
            <person name="Butler G."/>
            <person name="Nguyen T.T.M."/>
            <person name="Dewar K."/>
            <person name="Conant G."/>
            <person name="Drula E."/>
            <person name="Henrissat B."/>
            <person name="Hansel C."/>
            <person name="Singer S."/>
            <person name="Hutchinson M.I."/>
            <person name="de Vries R.P."/>
            <person name="Natvig D.O."/>
            <person name="Powell A.J."/>
            <person name="Tsang A."/>
            <person name="Grigoriev I.V."/>
        </authorList>
    </citation>
    <scope>NUCLEOTIDE SEQUENCE [LARGE SCALE GENOMIC DNA]</scope>
    <source>
        <strain evidence="9 10">ATCC 24622</strain>
    </source>
</reference>
<comment type="caution">
    <text evidence="9">The sequence shown here is derived from an EMBL/GenBank/DDBJ whole genome shotgun (WGS) entry which is preliminary data.</text>
</comment>
<dbReference type="CDD" id="cd04330">
    <property type="entry name" value="RNAP_III_Rpc25_N"/>
    <property type="match status" value="1"/>
</dbReference>
<organism evidence="9 10">
    <name type="scientific">Phialemonium thermophilum</name>
    <dbReference type="NCBI Taxonomy" id="223376"/>
    <lineage>
        <taxon>Eukaryota</taxon>
        <taxon>Fungi</taxon>
        <taxon>Dikarya</taxon>
        <taxon>Ascomycota</taxon>
        <taxon>Pezizomycotina</taxon>
        <taxon>Sordariomycetes</taxon>
        <taxon>Sordariomycetidae</taxon>
        <taxon>Cephalothecales</taxon>
        <taxon>Cephalothecaceae</taxon>
        <taxon>Phialemonium</taxon>
    </lineage>
</organism>
<dbReference type="PANTHER" id="PTHR12709:SF1">
    <property type="entry name" value="DNA-DIRECTED RNA POLYMERASE III SUBUNIT RPC8"/>
    <property type="match status" value="1"/>
</dbReference>
<dbReference type="Gene3D" id="3.30.1490.120">
    <property type="entry name" value="RNA polymerase Rpb7-like, N-terminal domain"/>
    <property type="match status" value="1"/>
</dbReference>
<dbReference type="PANTHER" id="PTHR12709">
    <property type="entry name" value="DNA-DIRECTED RNA POLYMERASE II, III"/>
    <property type="match status" value="1"/>
</dbReference>
<dbReference type="InterPro" id="IPR045113">
    <property type="entry name" value="Rpb7-like"/>
</dbReference>
<evidence type="ECO:0000256" key="6">
    <source>
        <dbReference type="RuleBase" id="RU369086"/>
    </source>
</evidence>
<comment type="function">
    <text evidence="6">DNA-dependent RNA polymerase which catalyzes the transcription of DNA into RNA using the four ribonucleoside triphosphates as substrates.</text>
</comment>
<dbReference type="SUPFAM" id="SSF50249">
    <property type="entry name" value="Nucleic acid-binding proteins"/>
    <property type="match status" value="1"/>
</dbReference>
<dbReference type="Pfam" id="PF08292">
    <property type="entry name" value="RNA_pol_Rbc25"/>
    <property type="match status" value="1"/>
</dbReference>
<comment type="subcellular location">
    <subcellularLocation>
        <location evidence="1 6">Nucleus</location>
    </subcellularLocation>
</comment>
<dbReference type="Gene3D" id="2.40.50.140">
    <property type="entry name" value="Nucleic acid-binding proteins"/>
    <property type="match status" value="1"/>
</dbReference>
<evidence type="ECO:0000256" key="1">
    <source>
        <dbReference type="ARBA" id="ARBA00004123"/>
    </source>
</evidence>
<dbReference type="InterPro" id="IPR012340">
    <property type="entry name" value="NA-bd_OB-fold"/>
</dbReference>
<name>A0ABR3XT41_9PEZI</name>
<dbReference type="Pfam" id="PF03876">
    <property type="entry name" value="SHS2_Rpb7-N"/>
    <property type="match status" value="1"/>
</dbReference>
<keyword evidence="5 6" id="KW-0539">Nucleus</keyword>
<evidence type="ECO:0000259" key="7">
    <source>
        <dbReference type="Pfam" id="PF03876"/>
    </source>
</evidence>
<accession>A0ABR3XT41</accession>
<keyword evidence="3 6" id="KW-0240">DNA-directed RNA polymerase</keyword>
<feature type="domain" description="RNA polymerase Rpb7-like N-terminal" evidence="7">
    <location>
        <begin position="9"/>
        <end position="64"/>
    </location>
</feature>
<dbReference type="SUPFAM" id="SSF88798">
    <property type="entry name" value="N-terminal, heterodimerisation domain of RBP7 (RpoE)"/>
    <property type="match status" value="1"/>
</dbReference>